<feature type="signal peptide" evidence="1">
    <location>
        <begin position="1"/>
        <end position="19"/>
    </location>
</feature>
<keyword evidence="4" id="KW-1185">Reference proteome</keyword>
<sequence>MVGIVICLASVVCAIQGTATYYNPPYYPLACIPNQRNGDFKVARASDGLWNNRTACGRRNRVRCTAANNLFPRPYIGATVDVTIVDYCSKCNGTINLSRDAFSIIANLEAGNIWIEYNQ</sequence>
<dbReference type="EMBL" id="CAUOFW020006924">
    <property type="protein sequence ID" value="CAK9176825.1"/>
    <property type="molecule type" value="Genomic_DNA"/>
</dbReference>
<dbReference type="InterPro" id="IPR044206">
    <property type="entry name" value="EGC1/2"/>
</dbReference>
<feature type="chain" id="PRO_5044753171" description="Expansin-like EG45 domain-containing protein" evidence="1">
    <location>
        <begin position="20"/>
        <end position="119"/>
    </location>
</feature>
<organism evidence="3 4">
    <name type="scientific">Ilex paraguariensis</name>
    <name type="common">yerba mate</name>
    <dbReference type="NCBI Taxonomy" id="185542"/>
    <lineage>
        <taxon>Eukaryota</taxon>
        <taxon>Viridiplantae</taxon>
        <taxon>Streptophyta</taxon>
        <taxon>Embryophyta</taxon>
        <taxon>Tracheophyta</taxon>
        <taxon>Spermatophyta</taxon>
        <taxon>Magnoliopsida</taxon>
        <taxon>eudicotyledons</taxon>
        <taxon>Gunneridae</taxon>
        <taxon>Pentapetalae</taxon>
        <taxon>asterids</taxon>
        <taxon>campanulids</taxon>
        <taxon>Aquifoliales</taxon>
        <taxon>Aquifoliaceae</taxon>
        <taxon>Ilex</taxon>
    </lineage>
</organism>
<evidence type="ECO:0000313" key="3">
    <source>
        <dbReference type="EMBL" id="CAK9176825.1"/>
    </source>
</evidence>
<dbReference type="PANTHER" id="PTHR47295:SF2">
    <property type="entry name" value="EG45-LIKE DOMAIN CONTAINING PROTEIN 1-RELATED"/>
    <property type="match status" value="1"/>
</dbReference>
<keyword evidence="1" id="KW-0732">Signal</keyword>
<proteinExistence type="predicted"/>
<dbReference type="InterPro" id="IPR007112">
    <property type="entry name" value="Expansin/allergen_DPBB_dom"/>
</dbReference>
<evidence type="ECO:0000256" key="1">
    <source>
        <dbReference type="SAM" id="SignalP"/>
    </source>
</evidence>
<dbReference type="PANTHER" id="PTHR47295">
    <property type="entry name" value="EG45-LIKE DOMAIN CONTAINING PROTEIN 1-RELATED"/>
    <property type="match status" value="1"/>
</dbReference>
<gene>
    <name evidence="3" type="ORF">ILEXP_LOCUS46692</name>
</gene>
<protein>
    <recommendedName>
        <fullName evidence="2">Expansin-like EG45 domain-containing protein</fullName>
    </recommendedName>
</protein>
<name>A0ABC8U659_9AQUA</name>
<accession>A0ABC8U659</accession>
<dbReference type="PROSITE" id="PS50842">
    <property type="entry name" value="EXPANSIN_EG45"/>
    <property type="match status" value="1"/>
</dbReference>
<evidence type="ECO:0000313" key="4">
    <source>
        <dbReference type="Proteomes" id="UP001642360"/>
    </source>
</evidence>
<feature type="domain" description="Expansin-like EG45" evidence="2">
    <location>
        <begin position="17"/>
        <end position="119"/>
    </location>
</feature>
<dbReference type="Gene3D" id="2.40.40.10">
    <property type="entry name" value="RlpA-like domain"/>
    <property type="match status" value="1"/>
</dbReference>
<dbReference type="Proteomes" id="UP001642360">
    <property type="component" value="Unassembled WGS sequence"/>
</dbReference>
<evidence type="ECO:0000259" key="2">
    <source>
        <dbReference type="PROSITE" id="PS50842"/>
    </source>
</evidence>
<dbReference type="AlphaFoldDB" id="A0ABC8U659"/>
<dbReference type="SUPFAM" id="SSF50685">
    <property type="entry name" value="Barwin-like endoglucanases"/>
    <property type="match status" value="1"/>
</dbReference>
<dbReference type="InterPro" id="IPR036908">
    <property type="entry name" value="RlpA-like_sf"/>
</dbReference>
<dbReference type="Pfam" id="PF03330">
    <property type="entry name" value="DPBB_1"/>
    <property type="match status" value="1"/>
</dbReference>
<dbReference type="CDD" id="cd22269">
    <property type="entry name" value="DPBB_EG45-like"/>
    <property type="match status" value="1"/>
</dbReference>
<dbReference type="InterPro" id="IPR009009">
    <property type="entry name" value="RlpA-like_DPBB"/>
</dbReference>
<comment type="caution">
    <text evidence="3">The sequence shown here is derived from an EMBL/GenBank/DDBJ whole genome shotgun (WGS) entry which is preliminary data.</text>
</comment>
<reference evidence="3 4" key="1">
    <citation type="submission" date="2024-02" db="EMBL/GenBank/DDBJ databases">
        <authorList>
            <person name="Vignale AGUSTIN F."/>
            <person name="Sosa J E."/>
            <person name="Modenutti C."/>
        </authorList>
    </citation>
    <scope>NUCLEOTIDE SEQUENCE [LARGE SCALE GENOMIC DNA]</scope>
</reference>